<protein>
    <submittedName>
        <fullName evidence="1">(apollo) hypothetical protein</fullName>
    </submittedName>
</protein>
<keyword evidence="2" id="KW-1185">Reference proteome</keyword>
<gene>
    <name evidence="1" type="ORF">PAPOLLO_LOCUS23621</name>
</gene>
<name>A0A8S3XZ07_PARAO</name>
<proteinExistence type="predicted"/>
<accession>A0A8S3XZ07</accession>
<evidence type="ECO:0000313" key="1">
    <source>
        <dbReference type="EMBL" id="CAG5046538.1"/>
    </source>
</evidence>
<reference evidence="1" key="1">
    <citation type="submission" date="2021-04" db="EMBL/GenBank/DDBJ databases">
        <authorList>
            <person name="Tunstrom K."/>
        </authorList>
    </citation>
    <scope>NUCLEOTIDE SEQUENCE</scope>
</reference>
<organism evidence="1 2">
    <name type="scientific">Parnassius apollo</name>
    <name type="common">Apollo butterfly</name>
    <name type="synonym">Papilio apollo</name>
    <dbReference type="NCBI Taxonomy" id="110799"/>
    <lineage>
        <taxon>Eukaryota</taxon>
        <taxon>Metazoa</taxon>
        <taxon>Ecdysozoa</taxon>
        <taxon>Arthropoda</taxon>
        <taxon>Hexapoda</taxon>
        <taxon>Insecta</taxon>
        <taxon>Pterygota</taxon>
        <taxon>Neoptera</taxon>
        <taxon>Endopterygota</taxon>
        <taxon>Lepidoptera</taxon>
        <taxon>Glossata</taxon>
        <taxon>Ditrysia</taxon>
        <taxon>Papilionoidea</taxon>
        <taxon>Papilionidae</taxon>
        <taxon>Parnassiinae</taxon>
        <taxon>Parnassini</taxon>
        <taxon>Parnassius</taxon>
        <taxon>Parnassius</taxon>
    </lineage>
</organism>
<dbReference type="EMBL" id="CAJQZP010001441">
    <property type="protein sequence ID" value="CAG5046538.1"/>
    <property type="molecule type" value="Genomic_DNA"/>
</dbReference>
<dbReference type="Proteomes" id="UP000691718">
    <property type="component" value="Unassembled WGS sequence"/>
</dbReference>
<sequence>MVRTHHNYGKIWKPRPFINGLGKKKHSKLAEGTTEKVRLQLTPQDGRPASGVTAWLSKGTPSSFVMTPLTSNATK</sequence>
<dbReference type="AlphaFoldDB" id="A0A8S3XZ07"/>
<comment type="caution">
    <text evidence="1">The sequence shown here is derived from an EMBL/GenBank/DDBJ whole genome shotgun (WGS) entry which is preliminary data.</text>
</comment>
<evidence type="ECO:0000313" key="2">
    <source>
        <dbReference type="Proteomes" id="UP000691718"/>
    </source>
</evidence>